<proteinExistence type="predicted"/>
<keyword evidence="1" id="KW-1133">Transmembrane helix</keyword>
<organism evidence="2">
    <name type="scientific">Vigna angularis var. angularis</name>
    <dbReference type="NCBI Taxonomy" id="157739"/>
    <lineage>
        <taxon>Eukaryota</taxon>
        <taxon>Viridiplantae</taxon>
        <taxon>Streptophyta</taxon>
        <taxon>Embryophyta</taxon>
        <taxon>Tracheophyta</taxon>
        <taxon>Spermatophyta</taxon>
        <taxon>Magnoliopsida</taxon>
        <taxon>eudicotyledons</taxon>
        <taxon>Gunneridae</taxon>
        <taxon>Pentapetalae</taxon>
        <taxon>rosids</taxon>
        <taxon>fabids</taxon>
        <taxon>Fabales</taxon>
        <taxon>Fabaceae</taxon>
        <taxon>Papilionoideae</taxon>
        <taxon>50 kb inversion clade</taxon>
        <taxon>NPAAA clade</taxon>
        <taxon>indigoferoid/millettioid clade</taxon>
        <taxon>Phaseoleae</taxon>
        <taxon>Vigna</taxon>
    </lineage>
</organism>
<dbReference type="AlphaFoldDB" id="A0A0S3TDC3"/>
<reference evidence="2" key="1">
    <citation type="journal article" date="2015" name="Sci. Rep.">
        <title>The power of single molecule real-time sequencing technology in the de novo assembly of a eukaryotic genome.</title>
        <authorList>
            <person name="Sakai H."/>
            <person name="Naito K."/>
            <person name="Ogiso-Tanaka E."/>
            <person name="Takahashi Y."/>
            <person name="Iseki K."/>
            <person name="Muto C."/>
            <person name="Satou K."/>
            <person name="Teruya K."/>
            <person name="Shiroma A."/>
            <person name="Shimoji M."/>
            <person name="Hirano T."/>
            <person name="Itoh T."/>
            <person name="Kaga A."/>
            <person name="Tomooka N."/>
        </authorList>
    </citation>
    <scope>NUCLEOTIDE SEQUENCE</scope>
</reference>
<name>A0A0S3TDC3_PHAAN</name>
<protein>
    <submittedName>
        <fullName evidence="2">Uncharacterized protein</fullName>
    </submittedName>
</protein>
<sequence>MPATARTPQPTGWNANNDFSLSSWALSSYRSTSARCGSLPAPLIIIEIGNIMFLAWGFHFVDDRRWLRYRTNEAEEMISFY</sequence>
<evidence type="ECO:0000256" key="1">
    <source>
        <dbReference type="SAM" id="Phobius"/>
    </source>
</evidence>
<keyword evidence="1" id="KW-0472">Membrane</keyword>
<gene>
    <name evidence="2" type="primary">Vigan.UMG013700</name>
    <name evidence="2" type="ORF">VIGAN_UM013700</name>
</gene>
<evidence type="ECO:0000313" key="2">
    <source>
        <dbReference type="EMBL" id="BAU03115.1"/>
    </source>
</evidence>
<dbReference type="EMBL" id="AP015080">
    <property type="protein sequence ID" value="BAU03115.1"/>
    <property type="molecule type" value="Genomic_DNA"/>
</dbReference>
<feature type="transmembrane region" description="Helical" evidence="1">
    <location>
        <begin position="39"/>
        <end position="61"/>
    </location>
</feature>
<accession>A0A0S3TDC3</accession>
<keyword evidence="1" id="KW-0812">Transmembrane</keyword>